<keyword evidence="2" id="KW-0547">Nucleotide-binding</keyword>
<dbReference type="InterPro" id="IPR043129">
    <property type="entry name" value="ATPase_NBD"/>
</dbReference>
<dbReference type="PANTHER" id="PTHR14187:SF5">
    <property type="entry name" value="HEAT SHOCK 70 KDA PROTEIN 12A"/>
    <property type="match status" value="1"/>
</dbReference>
<evidence type="ECO:0000313" key="4">
    <source>
        <dbReference type="EMBL" id="KAL3881574.1"/>
    </source>
</evidence>
<dbReference type="InterPro" id="IPR013126">
    <property type="entry name" value="Hsp_70_fam"/>
</dbReference>
<sequence length="581" mass="65781">MEDPWSTALVVVTIDIGTSFSGYAYSFLDQYLTKSINDVQARQWRSSAHTTGKTPTCVLCKPNKEFDSFGYDAENKFASLADKEEHHGWYFFQNFKMRLYQEQTLNRNIELIDVSGTKRLPALDVFAMSIKFLKDDAIRQAHEQKTELQEMDFYWVLTVPAIWSDKSKQFTREAAEKAGIQSSHLRLALEPECASVFCREIAIRRSTGGSGTGATFIPMESGTKYMVIDMGGGTIDVTVHETTSTGALKELYQASGGDWGATKVNEAFSSFMVKMFGAQVWKEFRETCMDDFFKFTRDFEQKKYAPPEDQFNVPMPVSLLDLHRKNEGCELEQSLKSMPFTVDASVSYRRGKLTMSAAQFKERFFGECIKDILDHIKTIIGKVANLKRLLLVGGFSECSYVKNAIKHEFPDHTITVPEGAATAVLRGAILYGRDPSVIKSRICKFTYGFDWSEEYNPKIHPLNKRIATDDGAYCSDIFKKLVEVGQEVNVGHCSEEIETFVTYSSQERIAFPFYKSTQKSPRFVTDESCTHIGTLYMDVPYSREGVNRSVFIQVQFGGTEITAQVRDRAGLKVKSARFDLL</sequence>
<name>A0ABD3X5Q4_SINWO</name>
<proteinExistence type="inferred from homology"/>
<keyword evidence="5" id="KW-1185">Reference proteome</keyword>
<dbReference type="Pfam" id="PF00012">
    <property type="entry name" value="HSP70"/>
    <property type="match status" value="1"/>
</dbReference>
<dbReference type="Proteomes" id="UP001634394">
    <property type="component" value="Unassembled WGS sequence"/>
</dbReference>
<evidence type="ECO:0000256" key="2">
    <source>
        <dbReference type="ARBA" id="ARBA00022741"/>
    </source>
</evidence>
<evidence type="ECO:0000256" key="1">
    <source>
        <dbReference type="ARBA" id="ARBA00007381"/>
    </source>
</evidence>
<comment type="similarity">
    <text evidence="1">Belongs to the heat shock protein 70 family.</text>
</comment>
<dbReference type="EMBL" id="JBJQND010000003">
    <property type="protein sequence ID" value="KAL3881574.1"/>
    <property type="molecule type" value="Genomic_DNA"/>
</dbReference>
<dbReference type="CDD" id="cd10229">
    <property type="entry name" value="ASKHA_NBD_HSP70_HSPA12"/>
    <property type="match status" value="1"/>
</dbReference>
<accession>A0ABD3X5Q4</accession>
<evidence type="ECO:0000256" key="3">
    <source>
        <dbReference type="ARBA" id="ARBA00022840"/>
    </source>
</evidence>
<dbReference type="AlphaFoldDB" id="A0ABD3X5Q4"/>
<dbReference type="Gene3D" id="3.30.420.40">
    <property type="match status" value="1"/>
</dbReference>
<evidence type="ECO:0000313" key="5">
    <source>
        <dbReference type="Proteomes" id="UP001634394"/>
    </source>
</evidence>
<gene>
    <name evidence="4" type="ORF">ACJMK2_027997</name>
</gene>
<comment type="caution">
    <text evidence="4">The sequence shown here is derived from an EMBL/GenBank/DDBJ whole genome shotgun (WGS) entry which is preliminary data.</text>
</comment>
<dbReference type="GO" id="GO:0005524">
    <property type="term" value="F:ATP binding"/>
    <property type="evidence" value="ECO:0007669"/>
    <property type="project" value="UniProtKB-KW"/>
</dbReference>
<protein>
    <recommendedName>
        <fullName evidence="6">Heat shock 70 kDa protein 12A</fullName>
    </recommendedName>
</protein>
<reference evidence="4 5" key="1">
    <citation type="submission" date="2024-11" db="EMBL/GenBank/DDBJ databases">
        <title>Chromosome-level genome assembly of the freshwater bivalve Anodonta woodiana.</title>
        <authorList>
            <person name="Chen X."/>
        </authorList>
    </citation>
    <scope>NUCLEOTIDE SEQUENCE [LARGE SCALE GENOMIC DNA]</scope>
    <source>
        <strain evidence="4">MN2024</strain>
        <tissue evidence="4">Gills</tissue>
    </source>
</reference>
<dbReference type="SUPFAM" id="SSF53067">
    <property type="entry name" value="Actin-like ATPase domain"/>
    <property type="match status" value="2"/>
</dbReference>
<keyword evidence="3" id="KW-0067">ATP-binding</keyword>
<organism evidence="4 5">
    <name type="scientific">Sinanodonta woodiana</name>
    <name type="common">Chinese pond mussel</name>
    <name type="synonym">Anodonta woodiana</name>
    <dbReference type="NCBI Taxonomy" id="1069815"/>
    <lineage>
        <taxon>Eukaryota</taxon>
        <taxon>Metazoa</taxon>
        <taxon>Spiralia</taxon>
        <taxon>Lophotrochozoa</taxon>
        <taxon>Mollusca</taxon>
        <taxon>Bivalvia</taxon>
        <taxon>Autobranchia</taxon>
        <taxon>Heteroconchia</taxon>
        <taxon>Palaeoheterodonta</taxon>
        <taxon>Unionida</taxon>
        <taxon>Unionoidea</taxon>
        <taxon>Unionidae</taxon>
        <taxon>Unioninae</taxon>
        <taxon>Sinanodonta</taxon>
    </lineage>
</organism>
<evidence type="ECO:0008006" key="6">
    <source>
        <dbReference type="Google" id="ProtNLM"/>
    </source>
</evidence>
<dbReference type="PANTHER" id="PTHR14187">
    <property type="entry name" value="ALPHA KINASE/ELONGATION FACTOR 2 KINASE"/>
    <property type="match status" value="1"/>
</dbReference>